<dbReference type="Gene3D" id="3.10.50.30">
    <property type="entry name" value="Transcription elongation factor, GreA/GreB, C-terminal domain"/>
    <property type="match status" value="1"/>
</dbReference>
<evidence type="ECO:0000313" key="3">
    <source>
        <dbReference type="Proteomes" id="UP001596528"/>
    </source>
</evidence>
<evidence type="ECO:0000259" key="1">
    <source>
        <dbReference type="Pfam" id="PF01272"/>
    </source>
</evidence>
<evidence type="ECO:0000313" key="2">
    <source>
        <dbReference type="EMBL" id="MFC7750621.1"/>
    </source>
</evidence>
<sequence length="144" mass="16560">MSRTKNSPDGLAFERLLQAQIALLGKDRQHLLRHYGEADRESFHKLIDCYVHMLQACLDRNEAGGMLRPPFVLIGSKVHILYFGERRLSTLTICYPDEADPASGKHSFLSEIGRQLLMRRERQYCAVKSGDTVKYGLIRKIEWP</sequence>
<feature type="domain" description="Transcription elongation factor GreA/GreB C-terminal" evidence="1">
    <location>
        <begin position="71"/>
        <end position="131"/>
    </location>
</feature>
<dbReference type="RefSeq" id="WP_138788724.1">
    <property type="nucleotide sequence ID" value="NZ_JBHTGQ010000026.1"/>
</dbReference>
<reference evidence="3" key="1">
    <citation type="journal article" date="2019" name="Int. J. Syst. Evol. Microbiol.">
        <title>The Global Catalogue of Microorganisms (GCM) 10K type strain sequencing project: providing services to taxonomists for standard genome sequencing and annotation.</title>
        <authorList>
            <consortium name="The Broad Institute Genomics Platform"/>
            <consortium name="The Broad Institute Genome Sequencing Center for Infectious Disease"/>
            <person name="Wu L."/>
            <person name="Ma J."/>
        </authorList>
    </citation>
    <scope>NUCLEOTIDE SEQUENCE [LARGE SCALE GENOMIC DNA]</scope>
    <source>
        <strain evidence="3">JCM 18657</strain>
    </source>
</reference>
<dbReference type="GO" id="GO:0003746">
    <property type="term" value="F:translation elongation factor activity"/>
    <property type="evidence" value="ECO:0007669"/>
    <property type="project" value="UniProtKB-KW"/>
</dbReference>
<dbReference type="InterPro" id="IPR001437">
    <property type="entry name" value="Tscrpt_elong_fac_GreA/B_C"/>
</dbReference>
<proteinExistence type="predicted"/>
<keyword evidence="2" id="KW-0251">Elongation factor</keyword>
<dbReference type="EMBL" id="JBHTGQ010000026">
    <property type="protein sequence ID" value="MFC7750621.1"/>
    <property type="molecule type" value="Genomic_DNA"/>
</dbReference>
<dbReference type="InterPro" id="IPR036953">
    <property type="entry name" value="GreA/GreB_C_sf"/>
</dbReference>
<name>A0ABW2V779_9BACL</name>
<dbReference type="Proteomes" id="UP001596528">
    <property type="component" value="Unassembled WGS sequence"/>
</dbReference>
<organism evidence="2 3">
    <name type="scientific">Paenibacillus thermoaerophilus</name>
    <dbReference type="NCBI Taxonomy" id="1215385"/>
    <lineage>
        <taxon>Bacteria</taxon>
        <taxon>Bacillati</taxon>
        <taxon>Bacillota</taxon>
        <taxon>Bacilli</taxon>
        <taxon>Bacillales</taxon>
        <taxon>Paenibacillaceae</taxon>
        <taxon>Paenibacillus</taxon>
    </lineage>
</organism>
<gene>
    <name evidence="2" type="ORF">ACFQWB_11895</name>
</gene>
<accession>A0ABW2V779</accession>
<protein>
    <submittedName>
        <fullName evidence="2">GreA/GreB family elongation factor</fullName>
    </submittedName>
</protein>
<dbReference type="SUPFAM" id="SSF54534">
    <property type="entry name" value="FKBP-like"/>
    <property type="match status" value="1"/>
</dbReference>
<keyword evidence="2" id="KW-0648">Protein biosynthesis</keyword>
<comment type="caution">
    <text evidence="2">The sequence shown here is derived from an EMBL/GenBank/DDBJ whole genome shotgun (WGS) entry which is preliminary data.</text>
</comment>
<keyword evidence="3" id="KW-1185">Reference proteome</keyword>
<dbReference type="Pfam" id="PF01272">
    <property type="entry name" value="GreA_GreB"/>
    <property type="match status" value="1"/>
</dbReference>